<dbReference type="AlphaFoldDB" id="H2XWM5"/>
<feature type="compositionally biased region" description="Low complexity" evidence="9">
    <location>
        <begin position="81"/>
        <end position="90"/>
    </location>
</feature>
<proteinExistence type="predicted"/>
<keyword evidence="6" id="KW-0238">DNA-binding</keyword>
<keyword evidence="8" id="KW-0539">Nucleus</keyword>
<accession>H2XWM5</accession>
<dbReference type="EMBL" id="EAAA01001440">
    <property type="status" value="NOT_ANNOTATED_CDS"/>
    <property type="molecule type" value="Genomic_DNA"/>
</dbReference>
<evidence type="ECO:0000313" key="10">
    <source>
        <dbReference type="Ensembl" id="ENSCINP00000034059.1"/>
    </source>
</evidence>
<evidence type="ECO:0000256" key="5">
    <source>
        <dbReference type="ARBA" id="ARBA00023015"/>
    </source>
</evidence>
<dbReference type="HOGENOM" id="CLU_1309716_0_0_1"/>
<feature type="compositionally biased region" description="Low complexity" evidence="9">
    <location>
        <begin position="33"/>
        <end position="47"/>
    </location>
</feature>
<feature type="region of interest" description="Disordered" evidence="9">
    <location>
        <begin position="26"/>
        <end position="47"/>
    </location>
</feature>
<evidence type="ECO:0008006" key="12">
    <source>
        <dbReference type="Google" id="ProtNLM"/>
    </source>
</evidence>
<dbReference type="PANTHER" id="PTHR13006">
    <property type="entry name" value="PAPILLOMAVIRUS REGULATORY FACTOR PRF-1"/>
    <property type="match status" value="1"/>
</dbReference>
<evidence type="ECO:0000256" key="8">
    <source>
        <dbReference type="ARBA" id="ARBA00023242"/>
    </source>
</evidence>
<reference evidence="10" key="2">
    <citation type="journal article" date="2008" name="Genome Biol.">
        <title>Improved genome assembly and evidence-based global gene model set for the chordate Ciona intestinalis: new insight into intron and operon populations.</title>
        <authorList>
            <person name="Satou Y."/>
            <person name="Mineta K."/>
            <person name="Ogasawara M."/>
            <person name="Sasakura Y."/>
            <person name="Shoguchi E."/>
            <person name="Ueno K."/>
            <person name="Yamada L."/>
            <person name="Matsumoto J."/>
            <person name="Wasserscheid J."/>
            <person name="Dewar K."/>
            <person name="Wiley G.B."/>
            <person name="Macmil S.L."/>
            <person name="Roe B.A."/>
            <person name="Zeller R.W."/>
            <person name="Hastings K.E."/>
            <person name="Lemaire P."/>
            <person name="Lindquist E."/>
            <person name="Endo T."/>
            <person name="Hotta K."/>
            <person name="Inaba K."/>
        </authorList>
    </citation>
    <scope>NUCLEOTIDE SEQUENCE [LARGE SCALE GENOMIC DNA]</scope>
    <source>
        <strain evidence="10">wild type</strain>
    </source>
</reference>
<comment type="subcellular location">
    <subcellularLocation>
        <location evidence="1">Nucleus</location>
    </subcellularLocation>
</comment>
<name>H2XWM5_CIOIN</name>
<dbReference type="InParanoid" id="H2XWM5"/>
<evidence type="ECO:0000256" key="7">
    <source>
        <dbReference type="ARBA" id="ARBA00023163"/>
    </source>
</evidence>
<reference evidence="11" key="1">
    <citation type="journal article" date="2002" name="Science">
        <title>The draft genome of Ciona intestinalis: insights into chordate and vertebrate origins.</title>
        <authorList>
            <person name="Dehal P."/>
            <person name="Satou Y."/>
            <person name="Campbell R.K."/>
            <person name="Chapman J."/>
            <person name="Degnan B."/>
            <person name="De Tomaso A."/>
            <person name="Davidson B."/>
            <person name="Di Gregorio A."/>
            <person name="Gelpke M."/>
            <person name="Goodstein D.M."/>
            <person name="Harafuji N."/>
            <person name="Hastings K.E."/>
            <person name="Ho I."/>
            <person name="Hotta K."/>
            <person name="Huang W."/>
            <person name="Kawashima T."/>
            <person name="Lemaire P."/>
            <person name="Martinez D."/>
            <person name="Meinertzhagen I.A."/>
            <person name="Necula S."/>
            <person name="Nonaka M."/>
            <person name="Putnam N."/>
            <person name="Rash S."/>
            <person name="Saiga H."/>
            <person name="Satake M."/>
            <person name="Terry A."/>
            <person name="Yamada L."/>
            <person name="Wang H.G."/>
            <person name="Awazu S."/>
            <person name="Azumi K."/>
            <person name="Boore J."/>
            <person name="Branno M."/>
            <person name="Chin-Bow S."/>
            <person name="DeSantis R."/>
            <person name="Doyle S."/>
            <person name="Francino P."/>
            <person name="Keys D.N."/>
            <person name="Haga S."/>
            <person name="Hayashi H."/>
            <person name="Hino K."/>
            <person name="Imai K.S."/>
            <person name="Inaba K."/>
            <person name="Kano S."/>
            <person name="Kobayashi K."/>
            <person name="Kobayashi M."/>
            <person name="Lee B.I."/>
            <person name="Makabe K.W."/>
            <person name="Manohar C."/>
            <person name="Matassi G."/>
            <person name="Medina M."/>
            <person name="Mochizuki Y."/>
            <person name="Mount S."/>
            <person name="Morishita T."/>
            <person name="Miura S."/>
            <person name="Nakayama A."/>
            <person name="Nishizaka S."/>
            <person name="Nomoto H."/>
            <person name="Ohta F."/>
            <person name="Oishi K."/>
            <person name="Rigoutsos I."/>
            <person name="Sano M."/>
            <person name="Sasaki A."/>
            <person name="Sasakura Y."/>
            <person name="Shoguchi E."/>
            <person name="Shin-i T."/>
            <person name="Spagnuolo A."/>
            <person name="Stainier D."/>
            <person name="Suzuki M.M."/>
            <person name="Tassy O."/>
            <person name="Takatori N."/>
            <person name="Tokuoka M."/>
            <person name="Yagi K."/>
            <person name="Yoshizaki F."/>
            <person name="Wada S."/>
            <person name="Zhang C."/>
            <person name="Hyatt P.D."/>
            <person name="Larimer F."/>
            <person name="Detter C."/>
            <person name="Doggett N."/>
            <person name="Glavina T."/>
            <person name="Hawkins T."/>
            <person name="Richardson P."/>
            <person name="Lucas S."/>
            <person name="Kohara Y."/>
            <person name="Levine M."/>
            <person name="Satoh N."/>
            <person name="Rokhsar D.S."/>
        </authorList>
    </citation>
    <scope>NUCLEOTIDE SEQUENCE [LARGE SCALE GENOMIC DNA]</scope>
</reference>
<dbReference type="GO" id="GO:0003677">
    <property type="term" value="F:DNA binding"/>
    <property type="evidence" value="ECO:0007669"/>
    <property type="project" value="UniProtKB-KW"/>
</dbReference>
<keyword evidence="3" id="KW-0863">Zinc-finger</keyword>
<evidence type="ECO:0000256" key="2">
    <source>
        <dbReference type="ARBA" id="ARBA00022723"/>
    </source>
</evidence>
<reference evidence="10" key="4">
    <citation type="submission" date="2025-09" db="UniProtKB">
        <authorList>
            <consortium name="Ensembl"/>
        </authorList>
    </citation>
    <scope>IDENTIFICATION</scope>
</reference>
<protein>
    <recommendedName>
        <fullName evidence="12">Zinc finger protein</fullName>
    </recommendedName>
</protein>
<evidence type="ECO:0000256" key="3">
    <source>
        <dbReference type="ARBA" id="ARBA00022771"/>
    </source>
</evidence>
<keyword evidence="5" id="KW-0805">Transcription regulation</keyword>
<evidence type="ECO:0000256" key="6">
    <source>
        <dbReference type="ARBA" id="ARBA00023125"/>
    </source>
</evidence>
<dbReference type="PANTHER" id="PTHR13006:SF9">
    <property type="entry name" value="GLUCOSE TRANSPORTER 4 ENHANCER FACTOR, ISOFORM G"/>
    <property type="match status" value="1"/>
</dbReference>
<keyword evidence="2" id="KW-0479">Metal-binding</keyword>
<evidence type="ECO:0000313" key="11">
    <source>
        <dbReference type="Proteomes" id="UP000008144"/>
    </source>
</evidence>
<keyword evidence="7" id="KW-0804">Transcription</keyword>
<dbReference type="GeneTree" id="ENSGT00940000173893"/>
<dbReference type="Proteomes" id="UP000008144">
    <property type="component" value="Chromosome 2"/>
</dbReference>
<dbReference type="SMART" id="SM01366">
    <property type="entry name" value="c-clamp"/>
    <property type="match status" value="1"/>
</dbReference>
<dbReference type="InterPro" id="IPR052253">
    <property type="entry name" value="CR1/CR2-DNA-binding_regulator"/>
</dbReference>
<keyword evidence="4" id="KW-0862">Zinc</keyword>
<evidence type="ECO:0000256" key="4">
    <source>
        <dbReference type="ARBA" id="ARBA00022833"/>
    </source>
</evidence>
<dbReference type="STRING" id="7719.ENSCINP00000034059"/>
<feature type="region of interest" description="Disordered" evidence="9">
    <location>
        <begin position="78"/>
        <end position="99"/>
    </location>
</feature>
<evidence type="ECO:0000256" key="9">
    <source>
        <dbReference type="SAM" id="MobiDB-lite"/>
    </source>
</evidence>
<organism evidence="10 11">
    <name type="scientific">Ciona intestinalis</name>
    <name type="common">Transparent sea squirt</name>
    <name type="synonym">Ascidia intestinalis</name>
    <dbReference type="NCBI Taxonomy" id="7719"/>
    <lineage>
        <taxon>Eukaryota</taxon>
        <taxon>Metazoa</taxon>
        <taxon>Chordata</taxon>
        <taxon>Tunicata</taxon>
        <taxon>Ascidiacea</taxon>
        <taxon>Phlebobranchia</taxon>
        <taxon>Cionidae</taxon>
        <taxon>Ciona</taxon>
    </lineage>
</organism>
<reference evidence="10" key="3">
    <citation type="submission" date="2025-08" db="UniProtKB">
        <authorList>
            <consortium name="Ensembl"/>
        </authorList>
    </citation>
    <scope>IDENTIFICATION</scope>
</reference>
<dbReference type="Ensembl" id="ENSCINT00000035147.1">
    <property type="protein sequence ID" value="ENSCINP00000034059.1"/>
    <property type="gene ID" value="ENSCING00000024166.1"/>
</dbReference>
<sequence>MGCGTVAPGYIESTKLHRHLHRSAPYHKNSDELSVPTPSGGSSPSTLTLGSAPTGFYHFPTNPIPVASLAFSPSHRTKLRSPLASSSPAPKVQPRISHSNPITIPSGYTMVQDGNVAPTSITLPQAKAFSWHSSATGAIYSTKPSLVHQRQQLHQAASPKMAYPISPKSLPHGRKVRGDGKKCRKVYGMENREMWCTACKWKKACQRFPD</sequence>
<dbReference type="GO" id="GO:0005634">
    <property type="term" value="C:nucleus"/>
    <property type="evidence" value="ECO:0007669"/>
    <property type="project" value="UniProtKB-SubCell"/>
</dbReference>
<evidence type="ECO:0000256" key="1">
    <source>
        <dbReference type="ARBA" id="ARBA00004123"/>
    </source>
</evidence>
<keyword evidence="11" id="KW-1185">Reference proteome</keyword>
<dbReference type="GO" id="GO:0008270">
    <property type="term" value="F:zinc ion binding"/>
    <property type="evidence" value="ECO:0007669"/>
    <property type="project" value="UniProtKB-KW"/>
</dbReference>